<evidence type="ECO:0000256" key="1">
    <source>
        <dbReference type="SAM" id="MobiDB-lite"/>
    </source>
</evidence>
<evidence type="ECO:0000313" key="3">
    <source>
        <dbReference type="Proteomes" id="UP001207654"/>
    </source>
</evidence>
<dbReference type="RefSeq" id="WP_267541631.1">
    <property type="nucleotide sequence ID" value="NZ_JAPNKA010000001.1"/>
</dbReference>
<accession>A0ABT4AN22</accession>
<keyword evidence="3" id="KW-1185">Reference proteome</keyword>
<organism evidence="2 3">
    <name type="scientific">Archangium lansingense</name>
    <dbReference type="NCBI Taxonomy" id="2995310"/>
    <lineage>
        <taxon>Bacteria</taxon>
        <taxon>Pseudomonadati</taxon>
        <taxon>Myxococcota</taxon>
        <taxon>Myxococcia</taxon>
        <taxon>Myxococcales</taxon>
        <taxon>Cystobacterineae</taxon>
        <taxon>Archangiaceae</taxon>
        <taxon>Archangium</taxon>
    </lineage>
</organism>
<comment type="caution">
    <text evidence="2">The sequence shown here is derived from an EMBL/GenBank/DDBJ whole genome shotgun (WGS) entry which is preliminary data.</text>
</comment>
<dbReference type="EMBL" id="JAPNKA010000001">
    <property type="protein sequence ID" value="MCY1083086.1"/>
    <property type="molecule type" value="Genomic_DNA"/>
</dbReference>
<evidence type="ECO:0000313" key="2">
    <source>
        <dbReference type="EMBL" id="MCY1083086.1"/>
    </source>
</evidence>
<feature type="region of interest" description="Disordered" evidence="1">
    <location>
        <begin position="64"/>
        <end position="96"/>
    </location>
</feature>
<proteinExistence type="predicted"/>
<gene>
    <name evidence="2" type="ORF">OV287_52485</name>
</gene>
<protein>
    <submittedName>
        <fullName evidence="2">DUF2380 domain-containing protein</fullName>
    </submittedName>
</protein>
<sequence>MPSTLLVLLSQAEAPGNPPAEEMEPPRSASAAARWRYLPRLEASGLALIALALLSNACVSLTPRPGPERSLRYTPRGTTGPAVDSQPPSPLASEAPGRLHHLLGSRETVTGVGLGGVDAAEGQNALAAHLAFHKSLGEVSGSTHHISRELSRLRTSHFGIAGAGNGLFVRYVDYGEARLRWMDAELASATELATIASEMEDPDMQLALLRLAGPRLEAAMMGSLLLAVWVDFLSLADATLSRRLYSEETLYVKMERWRKMLEPSMAALSSLEPEQVESAAEDMPALVGHLTGEFSALLEALHKGAKVLETALVLKESMEALTMMSALKFTLPALRAATPAMLGVSLMVGPSGVMMGTRMVVSAEWVEMMRQLVRAGVLSVPAVGAVVRIQAGHVMMAQGHDDLPRGMREALGDAPEVRAMRVTGKTGAGMAEPPRHHVMPKEFREWFEKRGFTGKMSIEWFCVTLQQAHHQAIHGGGDWKLGRKWPGEWNQMLIEVLRRAESRAGRMLTRNEVLEIVAERMGFYDIPMNFVRCRGK</sequence>
<name>A0ABT4AN22_9BACT</name>
<dbReference type="Proteomes" id="UP001207654">
    <property type="component" value="Unassembled WGS sequence"/>
</dbReference>
<reference evidence="2 3" key="1">
    <citation type="submission" date="2022-11" db="EMBL/GenBank/DDBJ databases">
        <title>Minimal conservation of predation-associated metabolite biosynthetic gene clusters underscores biosynthetic potential of Myxococcota including descriptions for ten novel species: Archangium lansinium sp. nov., Myxococcus landrumus sp. nov., Nannocystis bai.</title>
        <authorList>
            <person name="Ahearne A."/>
            <person name="Stevens C."/>
            <person name="Phillips K."/>
        </authorList>
    </citation>
    <scope>NUCLEOTIDE SEQUENCE [LARGE SCALE GENOMIC DNA]</scope>
    <source>
        <strain evidence="2 3">MIWBW</strain>
    </source>
</reference>